<dbReference type="GO" id="GO:0015074">
    <property type="term" value="P:DNA integration"/>
    <property type="evidence" value="ECO:0007669"/>
    <property type="project" value="UniProtKB-KW"/>
</dbReference>
<keyword evidence="2" id="KW-0229">DNA integration</keyword>
<name>A0A1H5MX90_9PSED</name>
<organism evidence="8 9">
    <name type="scientific">Pseudomonas migulae</name>
    <dbReference type="NCBI Taxonomy" id="78543"/>
    <lineage>
        <taxon>Bacteria</taxon>
        <taxon>Pseudomonadati</taxon>
        <taxon>Pseudomonadota</taxon>
        <taxon>Gammaproteobacteria</taxon>
        <taxon>Pseudomonadales</taxon>
        <taxon>Pseudomonadaceae</taxon>
        <taxon>Pseudomonas</taxon>
    </lineage>
</organism>
<dbReference type="Pfam" id="PF00589">
    <property type="entry name" value="Phage_integrase"/>
    <property type="match status" value="1"/>
</dbReference>
<dbReference type="CDD" id="cd00397">
    <property type="entry name" value="DNA_BRE_C"/>
    <property type="match status" value="1"/>
</dbReference>
<dbReference type="RefSeq" id="WP_077750514.1">
    <property type="nucleotide sequence ID" value="NZ_FNTY01000002.1"/>
</dbReference>
<dbReference type="InterPro" id="IPR050090">
    <property type="entry name" value="Tyrosine_recombinase_XerCD"/>
</dbReference>
<evidence type="ECO:0000313" key="9">
    <source>
        <dbReference type="Proteomes" id="UP000198985"/>
    </source>
</evidence>
<evidence type="ECO:0000259" key="6">
    <source>
        <dbReference type="PROSITE" id="PS51898"/>
    </source>
</evidence>
<evidence type="ECO:0000313" key="8">
    <source>
        <dbReference type="EMBL" id="SEE93979.1"/>
    </source>
</evidence>
<feature type="domain" description="Core-binding (CB)" evidence="7">
    <location>
        <begin position="28"/>
        <end position="131"/>
    </location>
</feature>
<dbReference type="InterPro" id="IPR011010">
    <property type="entry name" value="DNA_brk_join_enz"/>
</dbReference>
<sequence length="397" mass="45431">MRLLFTDDSFVLLTQAYIGIPFLLNGQMELVEPANDYLMYLALERGKTRSPKTWRNHGEALYDYFSWLEANALDWAHVPVAGHARSAVSNLAAYRNWSISLTRPSTGLRAIKPSTLNQRLTCLMGFYQWAHKQGRISSVPWDASPKFVAGNNQGFLRHAHAAKMTDGDDLRLKVFREPPKLLSLEQAKLLVQACTTKTLRLMTVLMLQTGLRNEECRTFPIKYVFDPTGLDVRKRIRVDLSPSDMLLKNSKPRTVFIGWHVMRELFDYLSFAEGAFRANFGRSASRSGIQPIFLNRDGHPFSEKGLNNAYRRLWSGKQPRIMFRVTPHMLRHTFATFELLHQSKRAAMGQALAWVRDRLGHSSVQTTSIYLHCLDLMENSELNTYQEELDLLGNAHA</sequence>
<accession>A0A1H5MX90</accession>
<dbReference type="InterPro" id="IPR044068">
    <property type="entry name" value="CB"/>
</dbReference>
<dbReference type="AlphaFoldDB" id="A0A1H5MX90"/>
<dbReference type="GO" id="GO:0006310">
    <property type="term" value="P:DNA recombination"/>
    <property type="evidence" value="ECO:0007669"/>
    <property type="project" value="UniProtKB-KW"/>
</dbReference>
<dbReference type="Proteomes" id="UP000198985">
    <property type="component" value="Unassembled WGS sequence"/>
</dbReference>
<dbReference type="SUPFAM" id="SSF56349">
    <property type="entry name" value="DNA breaking-rejoining enzymes"/>
    <property type="match status" value="1"/>
</dbReference>
<protein>
    <submittedName>
        <fullName evidence="8">Site-specific recombinase XerD</fullName>
    </submittedName>
</protein>
<dbReference type="PROSITE" id="PS51898">
    <property type="entry name" value="TYR_RECOMBINASE"/>
    <property type="match status" value="1"/>
</dbReference>
<dbReference type="Gene3D" id="1.10.150.130">
    <property type="match status" value="1"/>
</dbReference>
<keyword evidence="4" id="KW-0233">DNA recombination</keyword>
<dbReference type="InterPro" id="IPR010998">
    <property type="entry name" value="Integrase_recombinase_N"/>
</dbReference>
<evidence type="ECO:0000256" key="5">
    <source>
        <dbReference type="PROSITE-ProRule" id="PRU01248"/>
    </source>
</evidence>
<reference evidence="8 9" key="1">
    <citation type="submission" date="2016-10" db="EMBL/GenBank/DDBJ databases">
        <authorList>
            <person name="de Groot N.N."/>
        </authorList>
    </citation>
    <scope>NUCLEOTIDE SEQUENCE [LARGE SCALE GENOMIC DNA]</scope>
    <source>
        <strain evidence="8 9">BS3662</strain>
    </source>
</reference>
<evidence type="ECO:0000256" key="4">
    <source>
        <dbReference type="ARBA" id="ARBA00023172"/>
    </source>
</evidence>
<evidence type="ECO:0000256" key="3">
    <source>
        <dbReference type="ARBA" id="ARBA00023125"/>
    </source>
</evidence>
<evidence type="ECO:0000259" key="7">
    <source>
        <dbReference type="PROSITE" id="PS51900"/>
    </source>
</evidence>
<evidence type="ECO:0000256" key="1">
    <source>
        <dbReference type="ARBA" id="ARBA00008857"/>
    </source>
</evidence>
<dbReference type="PANTHER" id="PTHR30349">
    <property type="entry name" value="PHAGE INTEGRASE-RELATED"/>
    <property type="match status" value="1"/>
</dbReference>
<dbReference type="GO" id="GO:0003677">
    <property type="term" value="F:DNA binding"/>
    <property type="evidence" value="ECO:0007669"/>
    <property type="project" value="UniProtKB-UniRule"/>
</dbReference>
<dbReference type="PROSITE" id="PS51900">
    <property type="entry name" value="CB"/>
    <property type="match status" value="1"/>
</dbReference>
<dbReference type="PANTHER" id="PTHR30349:SF64">
    <property type="entry name" value="PROPHAGE INTEGRASE INTD-RELATED"/>
    <property type="match status" value="1"/>
</dbReference>
<evidence type="ECO:0000256" key="2">
    <source>
        <dbReference type="ARBA" id="ARBA00022908"/>
    </source>
</evidence>
<feature type="domain" description="Tyr recombinase" evidence="6">
    <location>
        <begin position="177"/>
        <end position="383"/>
    </location>
</feature>
<dbReference type="InterPro" id="IPR002104">
    <property type="entry name" value="Integrase_catalytic"/>
</dbReference>
<comment type="similarity">
    <text evidence="1">Belongs to the 'phage' integrase family.</text>
</comment>
<dbReference type="EMBL" id="FNTY01000002">
    <property type="protein sequence ID" value="SEE93979.1"/>
    <property type="molecule type" value="Genomic_DNA"/>
</dbReference>
<dbReference type="Gene3D" id="1.10.443.10">
    <property type="entry name" value="Intergrase catalytic core"/>
    <property type="match status" value="1"/>
</dbReference>
<proteinExistence type="inferred from homology"/>
<dbReference type="InterPro" id="IPR013762">
    <property type="entry name" value="Integrase-like_cat_sf"/>
</dbReference>
<keyword evidence="3 5" id="KW-0238">DNA-binding</keyword>
<gene>
    <name evidence="8" type="ORF">SAMN04490194_5241</name>
</gene>